<dbReference type="AlphaFoldDB" id="A0A0V1JCD0"/>
<evidence type="ECO:0000313" key="2">
    <source>
        <dbReference type="EMBL" id="KRZ32197.1"/>
    </source>
</evidence>
<comment type="caution">
    <text evidence="2">The sequence shown here is derived from an EMBL/GenBank/DDBJ whole genome shotgun (WGS) entry which is preliminary data.</text>
</comment>
<sequence>MEGSIESALALCAIKIQSESQEYNYRLNTQLLEQLNVIVNKGISDALILLARDMTPPLRRNTCYYFKSVPAFSEFVSIRVDGDMTTDGFYNFTAFTRQLRIDKALIVHVNQHKVGEEKVPTENGCVNCKHLLHAVGKWLTAFKTTGCGLQRLTHNHKAGGSFGPSSTIARSSMKSSHKVRLLSAVPEFWVIEDGFSRLPFISDAVEGQEDPPLLKRFRSFLVLEDMVLSSVTDTNGSIQWPLGEVVAHHKDGGSSAAAAWGIAVLEFKITPLGRTSDTLSINLPRPLSAGASSNGGSVSTRLSPLPDGHHWIVVDDLQDFRGSPTCDIQSHPAGLSCCAGFIDSLSRDCLQEPVVTMSPSPSIPEPARTQGVSSGNVR</sequence>
<evidence type="ECO:0000313" key="3">
    <source>
        <dbReference type="Proteomes" id="UP000054805"/>
    </source>
</evidence>
<evidence type="ECO:0000256" key="1">
    <source>
        <dbReference type="SAM" id="MobiDB-lite"/>
    </source>
</evidence>
<dbReference type="EMBL" id="JYDS01000018">
    <property type="protein sequence ID" value="KRZ32197.1"/>
    <property type="molecule type" value="Genomic_DNA"/>
</dbReference>
<protein>
    <submittedName>
        <fullName evidence="2">Uncharacterized protein</fullName>
    </submittedName>
</protein>
<proteinExistence type="predicted"/>
<dbReference type="Proteomes" id="UP000054805">
    <property type="component" value="Unassembled WGS sequence"/>
</dbReference>
<reference evidence="2 3" key="1">
    <citation type="submission" date="2015-01" db="EMBL/GenBank/DDBJ databases">
        <title>Evolution of Trichinella species and genotypes.</title>
        <authorList>
            <person name="Korhonen P.K."/>
            <person name="Edoardo P."/>
            <person name="Giuseppe L.R."/>
            <person name="Gasser R.B."/>
        </authorList>
    </citation>
    <scope>NUCLEOTIDE SEQUENCE [LARGE SCALE GENOMIC DNA]</scope>
    <source>
        <strain evidence="2">ISS588</strain>
    </source>
</reference>
<feature type="region of interest" description="Disordered" evidence="1">
    <location>
        <begin position="354"/>
        <end position="378"/>
    </location>
</feature>
<accession>A0A0V1JCD0</accession>
<organism evidence="2 3">
    <name type="scientific">Trichinella pseudospiralis</name>
    <name type="common">Parasitic roundworm</name>
    <dbReference type="NCBI Taxonomy" id="6337"/>
    <lineage>
        <taxon>Eukaryota</taxon>
        <taxon>Metazoa</taxon>
        <taxon>Ecdysozoa</taxon>
        <taxon>Nematoda</taxon>
        <taxon>Enoplea</taxon>
        <taxon>Dorylaimia</taxon>
        <taxon>Trichinellida</taxon>
        <taxon>Trichinellidae</taxon>
        <taxon>Trichinella</taxon>
    </lineage>
</organism>
<keyword evidence="3" id="KW-1185">Reference proteome</keyword>
<gene>
    <name evidence="2" type="ORF">T4B_985</name>
</gene>
<name>A0A0V1JCD0_TRIPS</name>